<dbReference type="GO" id="GO:0046872">
    <property type="term" value="F:metal ion binding"/>
    <property type="evidence" value="ECO:0007669"/>
    <property type="project" value="UniProtKB-KW"/>
</dbReference>
<evidence type="ECO:0000256" key="5">
    <source>
        <dbReference type="ARBA" id="ARBA00022692"/>
    </source>
</evidence>
<protein>
    <recommendedName>
        <fullName evidence="14">Peptide O-xylosyltransferase</fullName>
    </recommendedName>
</protein>
<gene>
    <name evidence="15" type="ORF">SAMN04488055_1547</name>
</gene>
<evidence type="ECO:0000256" key="9">
    <source>
        <dbReference type="ARBA" id="ARBA00022989"/>
    </source>
</evidence>
<evidence type="ECO:0000256" key="11">
    <source>
        <dbReference type="ARBA" id="ARBA00023136"/>
    </source>
</evidence>
<keyword evidence="6" id="KW-0479">Metal-binding</keyword>
<evidence type="ECO:0000256" key="8">
    <source>
        <dbReference type="ARBA" id="ARBA00022968"/>
    </source>
</evidence>
<dbReference type="PANTHER" id="PTHR46025:SF3">
    <property type="entry name" value="XYLOSYLTRANSFERASE OXT"/>
    <property type="match status" value="1"/>
</dbReference>
<dbReference type="STRING" id="536979.SAMN04488055_1547"/>
<evidence type="ECO:0000256" key="10">
    <source>
        <dbReference type="ARBA" id="ARBA00023034"/>
    </source>
</evidence>
<keyword evidence="11" id="KW-0472">Membrane</keyword>
<evidence type="ECO:0000256" key="6">
    <source>
        <dbReference type="ARBA" id="ARBA00022723"/>
    </source>
</evidence>
<dbReference type="GO" id="GO:0016020">
    <property type="term" value="C:membrane"/>
    <property type="evidence" value="ECO:0007669"/>
    <property type="project" value="InterPro"/>
</dbReference>
<dbReference type="InterPro" id="IPR043538">
    <property type="entry name" value="XYLT"/>
</dbReference>
<evidence type="ECO:0000256" key="4">
    <source>
        <dbReference type="ARBA" id="ARBA00022679"/>
    </source>
</evidence>
<keyword evidence="16" id="KW-1185">Reference proteome</keyword>
<reference evidence="15 16" key="1">
    <citation type="submission" date="2016-11" db="EMBL/GenBank/DDBJ databases">
        <authorList>
            <person name="Jaros S."/>
            <person name="Januszkiewicz K."/>
            <person name="Wedrychowicz H."/>
        </authorList>
    </citation>
    <scope>NUCLEOTIDE SEQUENCE [LARGE SCALE GENOMIC DNA]</scope>
    <source>
        <strain evidence="15 16">DSM 24787</strain>
    </source>
</reference>
<evidence type="ECO:0000313" key="15">
    <source>
        <dbReference type="EMBL" id="SIN81565.1"/>
    </source>
</evidence>
<dbReference type="GO" id="GO:0030158">
    <property type="term" value="F:protein xylosyltransferase activity"/>
    <property type="evidence" value="ECO:0007669"/>
    <property type="project" value="InterPro"/>
</dbReference>
<keyword evidence="12" id="KW-1015">Disulfide bond</keyword>
<keyword evidence="4" id="KW-0808">Transferase</keyword>
<keyword evidence="5" id="KW-0812">Transmembrane</keyword>
<evidence type="ECO:0000256" key="3">
    <source>
        <dbReference type="ARBA" id="ARBA00022676"/>
    </source>
</evidence>
<evidence type="ECO:0000256" key="1">
    <source>
        <dbReference type="ARBA" id="ARBA00004323"/>
    </source>
</evidence>
<dbReference type="PANTHER" id="PTHR46025">
    <property type="entry name" value="XYLOSYLTRANSFERASE OXT"/>
    <property type="match status" value="1"/>
</dbReference>
<dbReference type="GO" id="GO:0050650">
    <property type="term" value="P:chondroitin sulfate proteoglycan biosynthetic process"/>
    <property type="evidence" value="ECO:0007669"/>
    <property type="project" value="TreeGrafter"/>
</dbReference>
<keyword evidence="13" id="KW-0325">Glycoprotein</keyword>
<keyword evidence="10" id="KW-0333">Golgi apparatus</keyword>
<proteinExistence type="predicted"/>
<evidence type="ECO:0000256" key="14">
    <source>
        <dbReference type="ARBA" id="ARBA00042865"/>
    </source>
</evidence>
<evidence type="ECO:0000256" key="7">
    <source>
        <dbReference type="ARBA" id="ARBA00022824"/>
    </source>
</evidence>
<keyword evidence="9" id="KW-1133">Transmembrane helix</keyword>
<dbReference type="EMBL" id="FSRA01000001">
    <property type="protein sequence ID" value="SIN81565.1"/>
    <property type="molecule type" value="Genomic_DNA"/>
</dbReference>
<keyword evidence="8" id="KW-0735">Signal-anchor</keyword>
<keyword evidence="3" id="KW-0328">Glycosyltransferase</keyword>
<evidence type="ECO:0000256" key="2">
    <source>
        <dbReference type="ARBA" id="ARBA00004648"/>
    </source>
</evidence>
<sequence length="287" mass="33373">MRIAFIILAHKNPAQLHRLLTRLQHPNIDCFVHIDRKCKIEDYAEALSLPQVYTITPRVKVTWAGWSIVQATLNGMEAIRQSGKSYTYITMLSGQDYVIKTTEHIYQTLIQPGNRQYIGLISEKDLKPMMSKVDNYHLVECNFPGKYKFASLLTKILPARKTPFGLKIYSGSGWWTLTQDCVNYLLDYIRERPQLVRYFKLTWGSDEFIFQTILMGSPYKEAVTGYDLHYIDWGNDRSKGQNHPKTLGVEDVELMLKSDRLVARKFEMDKDPALLDKIDQELKRLFP</sequence>
<organism evidence="15 16">
    <name type="scientific">Chitinophaga niabensis</name>
    <dbReference type="NCBI Taxonomy" id="536979"/>
    <lineage>
        <taxon>Bacteria</taxon>
        <taxon>Pseudomonadati</taxon>
        <taxon>Bacteroidota</taxon>
        <taxon>Chitinophagia</taxon>
        <taxon>Chitinophagales</taxon>
        <taxon>Chitinophagaceae</taxon>
        <taxon>Chitinophaga</taxon>
    </lineage>
</organism>
<dbReference type="GO" id="GO:0015012">
    <property type="term" value="P:heparan sulfate proteoglycan biosynthetic process"/>
    <property type="evidence" value="ECO:0007669"/>
    <property type="project" value="TreeGrafter"/>
</dbReference>
<dbReference type="Proteomes" id="UP000185003">
    <property type="component" value="Unassembled WGS sequence"/>
</dbReference>
<evidence type="ECO:0000256" key="12">
    <source>
        <dbReference type="ARBA" id="ARBA00023157"/>
    </source>
</evidence>
<evidence type="ECO:0000313" key="16">
    <source>
        <dbReference type="Proteomes" id="UP000185003"/>
    </source>
</evidence>
<name>A0A1N6EET3_9BACT</name>
<evidence type="ECO:0000256" key="13">
    <source>
        <dbReference type="ARBA" id="ARBA00023180"/>
    </source>
</evidence>
<keyword evidence="7" id="KW-0256">Endoplasmic reticulum</keyword>
<comment type="subcellular location">
    <subcellularLocation>
        <location evidence="2">Endoplasmic reticulum membrane</location>
        <topology evidence="2">Single-pass type II membrane protein</topology>
    </subcellularLocation>
    <subcellularLocation>
        <location evidence="1">Golgi apparatus membrane</location>
        <topology evidence="1">Single-pass type II membrane protein</topology>
    </subcellularLocation>
</comment>
<dbReference type="InterPro" id="IPR003406">
    <property type="entry name" value="Glyco_trans_14"/>
</dbReference>
<dbReference type="RefSeq" id="WP_074238685.1">
    <property type="nucleotide sequence ID" value="NZ_FSRA01000001.1"/>
</dbReference>
<accession>A0A1N6EET3</accession>
<dbReference type="OrthoDB" id="7943907at2"/>
<dbReference type="AlphaFoldDB" id="A0A1N6EET3"/>
<dbReference type="Pfam" id="PF02485">
    <property type="entry name" value="Branch"/>
    <property type="match status" value="1"/>
</dbReference>